<dbReference type="GO" id="GO:0005929">
    <property type="term" value="C:cilium"/>
    <property type="evidence" value="ECO:0007669"/>
    <property type="project" value="GOC"/>
</dbReference>
<dbReference type="PANTHER" id="PTHR31540:SF1">
    <property type="entry name" value="CENTROSOMAL PROTEIN OF 131 KDA"/>
    <property type="match status" value="1"/>
</dbReference>
<organism evidence="3 4">
    <name type="scientific">Diploptera punctata</name>
    <name type="common">Pacific beetle cockroach</name>
    <dbReference type="NCBI Taxonomy" id="6984"/>
    <lineage>
        <taxon>Eukaryota</taxon>
        <taxon>Metazoa</taxon>
        <taxon>Ecdysozoa</taxon>
        <taxon>Arthropoda</taxon>
        <taxon>Hexapoda</taxon>
        <taxon>Insecta</taxon>
        <taxon>Pterygota</taxon>
        <taxon>Neoptera</taxon>
        <taxon>Polyneoptera</taxon>
        <taxon>Dictyoptera</taxon>
        <taxon>Blattodea</taxon>
        <taxon>Blaberoidea</taxon>
        <taxon>Blaberidae</taxon>
        <taxon>Diplopterinae</taxon>
        <taxon>Diploptera</taxon>
    </lineage>
</organism>
<dbReference type="GO" id="GO:0010824">
    <property type="term" value="P:regulation of centrosome duplication"/>
    <property type="evidence" value="ECO:0007669"/>
    <property type="project" value="TreeGrafter"/>
</dbReference>
<dbReference type="InterPro" id="IPR030465">
    <property type="entry name" value="CEP131"/>
</dbReference>
<feature type="compositionally biased region" description="Polar residues" evidence="2">
    <location>
        <begin position="411"/>
        <end position="425"/>
    </location>
</feature>
<dbReference type="EMBL" id="JASPKZ010007266">
    <property type="protein sequence ID" value="KAJ9585490.1"/>
    <property type="molecule type" value="Genomic_DNA"/>
</dbReference>
<proteinExistence type="predicted"/>
<sequence>MITADTECKRSQSVDIPYNGGGDHSVSSSDCDLQNETSLRTLPHGTRRKNKLAARFPLFGDCCTDITNTEKSQPVYNHNAGLDEGFGATYTLPKSDIFENLTSEPLGRAWTEEELRECCKELGIENSYINKFELESLESDYSNDLSTSEKSLGEQIIAMAQDIKTSETHSRLPLEPGLESKPPLPHNYRITAGSAEKSKNTSNSYSCDKIHDRLFEKFTCEYRNSNKKNVHSKSFCSLDRYHNISHEPNNDQLFNSNIESRAFLRNYILPEGNLVDSNENDVQFITQSSADNILGNDFSNTDLEVEYFNKPYNSKITLETREQRIFDCDNTEALCSEQNITNNFKKDKTKELHLECLIEEDTNGETKIILSTARSNKSDKSHTTTSASICEIQTMEAASLSNNSQKNSLSTEQNTTILEKTSVNTKTEEKSSHQSTSVEGEHAPKDTCTAAEVTGNTTYDDIVTILKVLEQEEQNNICELLYYRIKKNQLDSTQKELMADGKLRDILIYLDEIELCNDATLESAKNQLQQIQDSTRNAEIKMTSIPKLEELLKMSTSDLAHEILTLRLQLEEKNSSINLLQETLQQQRELTVCNMKNADRDIKNKLRKQKEEYEATVCRHQKFIDQLIADKKCLNDKCQKLVLELKKSEEHHVSTLKTVEERHKIELQKAREMHAAAEKLRRERWIDNKTQKIKEMTVKGLEPELQRLNTRHQQELADLRMLHKQELDELELRAARKTAQQIEQLRDQLNAEKEETVLKEKEILRQ</sequence>
<protein>
    <submittedName>
        <fullName evidence="3">Uncharacterized protein</fullName>
    </submittedName>
</protein>
<feature type="non-terminal residue" evidence="3">
    <location>
        <position position="1"/>
    </location>
</feature>
<evidence type="ECO:0000256" key="2">
    <source>
        <dbReference type="SAM" id="MobiDB-lite"/>
    </source>
</evidence>
<comment type="caution">
    <text evidence="3">The sequence shown here is derived from an EMBL/GenBank/DDBJ whole genome shotgun (WGS) entry which is preliminary data.</text>
</comment>
<dbReference type="Proteomes" id="UP001233999">
    <property type="component" value="Unassembled WGS sequence"/>
</dbReference>
<feature type="coiled-coil region" evidence="1">
    <location>
        <begin position="713"/>
        <end position="762"/>
    </location>
</feature>
<feature type="region of interest" description="Disordered" evidence="2">
    <location>
        <begin position="167"/>
        <end position="204"/>
    </location>
</feature>
<feature type="region of interest" description="Disordered" evidence="2">
    <location>
        <begin position="401"/>
        <end position="451"/>
    </location>
</feature>
<reference evidence="3" key="2">
    <citation type="submission" date="2023-05" db="EMBL/GenBank/DDBJ databases">
        <authorList>
            <person name="Fouks B."/>
        </authorList>
    </citation>
    <scope>NUCLEOTIDE SEQUENCE</scope>
    <source>
        <strain evidence="3">Stay&amp;Tobe</strain>
        <tissue evidence="3">Testes</tissue>
    </source>
</reference>
<accession>A0AAD8ECJ2</accession>
<evidence type="ECO:0000313" key="3">
    <source>
        <dbReference type="EMBL" id="KAJ9585490.1"/>
    </source>
</evidence>
<dbReference type="GO" id="GO:0034451">
    <property type="term" value="C:centriolar satellite"/>
    <property type="evidence" value="ECO:0007669"/>
    <property type="project" value="TreeGrafter"/>
</dbReference>
<dbReference type="PANTHER" id="PTHR31540">
    <property type="entry name" value="CENTROSOMAL PROTEIN OF 131 KDA"/>
    <property type="match status" value="1"/>
</dbReference>
<keyword evidence="1" id="KW-0175">Coiled coil</keyword>
<feature type="compositionally biased region" description="Basic and acidic residues" evidence="2">
    <location>
        <begin position="1"/>
        <end position="12"/>
    </location>
</feature>
<dbReference type="AlphaFoldDB" id="A0AAD8ECJ2"/>
<feature type="compositionally biased region" description="Low complexity" evidence="2">
    <location>
        <begin position="401"/>
        <end position="410"/>
    </location>
</feature>
<feature type="region of interest" description="Disordered" evidence="2">
    <location>
        <begin position="1"/>
        <end position="32"/>
    </location>
</feature>
<name>A0AAD8ECJ2_DIPPU</name>
<dbReference type="GO" id="GO:0035735">
    <property type="term" value="P:intraciliary transport involved in cilium assembly"/>
    <property type="evidence" value="ECO:0007669"/>
    <property type="project" value="InterPro"/>
</dbReference>
<feature type="coiled-coil region" evidence="1">
    <location>
        <begin position="570"/>
        <end position="680"/>
    </location>
</feature>
<evidence type="ECO:0000256" key="1">
    <source>
        <dbReference type="SAM" id="Coils"/>
    </source>
</evidence>
<reference evidence="3" key="1">
    <citation type="journal article" date="2023" name="IScience">
        <title>Live-bearing cockroach genome reveals convergent evolutionary mechanisms linked to viviparity in insects and beyond.</title>
        <authorList>
            <person name="Fouks B."/>
            <person name="Harrison M.C."/>
            <person name="Mikhailova A.A."/>
            <person name="Marchal E."/>
            <person name="English S."/>
            <person name="Carruthers M."/>
            <person name="Jennings E.C."/>
            <person name="Chiamaka E.L."/>
            <person name="Frigard R.A."/>
            <person name="Pippel M."/>
            <person name="Attardo G.M."/>
            <person name="Benoit J.B."/>
            <person name="Bornberg-Bauer E."/>
            <person name="Tobe S.S."/>
        </authorList>
    </citation>
    <scope>NUCLEOTIDE SEQUENCE</scope>
    <source>
        <strain evidence="3">Stay&amp;Tobe</strain>
    </source>
</reference>
<keyword evidence="4" id="KW-1185">Reference proteome</keyword>
<evidence type="ECO:0000313" key="4">
    <source>
        <dbReference type="Proteomes" id="UP001233999"/>
    </source>
</evidence>
<gene>
    <name evidence="3" type="ORF">L9F63_002691</name>
</gene>